<evidence type="ECO:0000256" key="1">
    <source>
        <dbReference type="ARBA" id="ARBA00001964"/>
    </source>
</evidence>
<comment type="caution">
    <text evidence="5">The sequence shown here is derived from an EMBL/GenBank/DDBJ whole genome shotgun (WGS) entry which is preliminary data.</text>
</comment>
<dbReference type="InterPro" id="IPR005475">
    <property type="entry name" value="Transketolase-like_Pyr-bd"/>
</dbReference>
<dbReference type="FunFam" id="3.40.50.970:FF:000001">
    <property type="entry name" value="Pyruvate dehydrogenase E1 beta subunit"/>
    <property type="match status" value="1"/>
</dbReference>
<dbReference type="GO" id="GO:0016491">
    <property type="term" value="F:oxidoreductase activity"/>
    <property type="evidence" value="ECO:0007669"/>
    <property type="project" value="UniProtKB-KW"/>
</dbReference>
<comment type="cofactor">
    <cofactor evidence="1">
        <name>thiamine diphosphate</name>
        <dbReference type="ChEBI" id="CHEBI:58937"/>
    </cofactor>
</comment>
<gene>
    <name evidence="5" type="ORF">RI536_00510</name>
</gene>
<evidence type="ECO:0000313" key="5">
    <source>
        <dbReference type="EMBL" id="MDT6988612.1"/>
    </source>
</evidence>
<evidence type="ECO:0000256" key="3">
    <source>
        <dbReference type="ARBA" id="ARBA00023052"/>
    </source>
</evidence>
<keyword evidence="3" id="KW-0786">Thiamine pyrophosphate</keyword>
<dbReference type="AlphaFoldDB" id="A0AAW8VSS5"/>
<dbReference type="Gene3D" id="3.40.50.920">
    <property type="match status" value="1"/>
</dbReference>
<dbReference type="EMBL" id="JAVLAQ010000001">
    <property type="protein sequence ID" value="MDT6988612.1"/>
    <property type="molecule type" value="Genomic_DNA"/>
</dbReference>
<keyword evidence="2 5" id="KW-0560">Oxidoreductase</keyword>
<evidence type="ECO:0000256" key="2">
    <source>
        <dbReference type="ARBA" id="ARBA00023002"/>
    </source>
</evidence>
<reference evidence="5" key="1">
    <citation type="submission" date="2023-08" db="EMBL/GenBank/DDBJ databases">
        <authorList>
            <person name="Page C.A."/>
            <person name="Perez-Diaz I.M."/>
        </authorList>
    </citation>
    <scope>NUCLEOTIDE SEQUENCE</scope>
    <source>
        <strain evidence="5">7.8.46</strain>
    </source>
</reference>
<evidence type="ECO:0000259" key="4">
    <source>
        <dbReference type="SMART" id="SM00861"/>
    </source>
</evidence>
<sequence length="325" mass="35469">MSKKTYIQAITDALRLELGSDEKTLVFGEDVGKNGGVFRATDGLQAEFGEDRVFDTPLAESGIGGLSIGLALEGFRPIPEIQFLGFIFETLDSIAGQMSRERFRTGGTRHMPITIRSPYGGGTHTPEMHADSLEGYLAQIPGLRVVTPSNPYDAKGLLISSIRNNDPVFFLENLKLYRSMKADIPDEAYTVPLDKANVVREGTDISLIAYSAQVNQSLKVAEKLEKEGISVEVVDLRTLSPLDEETILKSVQKTGRAVAIQEAQRQAGIAANVASLIAEKGTLYLSAPVGRVYAPDTVYPFGLAEDDWLPAEDEIEAKTREILNY</sequence>
<dbReference type="SUPFAM" id="SSF52922">
    <property type="entry name" value="TK C-terminal domain-like"/>
    <property type="match status" value="1"/>
</dbReference>
<dbReference type="Pfam" id="PF02780">
    <property type="entry name" value="Transketolase_C"/>
    <property type="match status" value="1"/>
</dbReference>
<organism evidence="5 6">
    <name type="scientific">Lactiplantibacillus pentosus</name>
    <name type="common">Lactobacillus pentosus</name>
    <dbReference type="NCBI Taxonomy" id="1589"/>
    <lineage>
        <taxon>Bacteria</taxon>
        <taxon>Bacillati</taxon>
        <taxon>Bacillota</taxon>
        <taxon>Bacilli</taxon>
        <taxon>Lactobacillales</taxon>
        <taxon>Lactobacillaceae</taxon>
        <taxon>Lactiplantibacillus</taxon>
    </lineage>
</organism>
<dbReference type="InterPro" id="IPR029061">
    <property type="entry name" value="THDP-binding"/>
</dbReference>
<dbReference type="InterPro" id="IPR009014">
    <property type="entry name" value="Transketo_C/PFOR_II"/>
</dbReference>
<dbReference type="EC" id="1.2.4.-" evidence="5"/>
<dbReference type="InterPro" id="IPR033248">
    <property type="entry name" value="Transketolase_C"/>
</dbReference>
<dbReference type="SUPFAM" id="SSF52518">
    <property type="entry name" value="Thiamin diphosphate-binding fold (THDP-binding)"/>
    <property type="match status" value="1"/>
</dbReference>
<dbReference type="RefSeq" id="WP_101873300.1">
    <property type="nucleotide sequence ID" value="NZ_CP016491.1"/>
</dbReference>
<dbReference type="PANTHER" id="PTHR43257:SF2">
    <property type="entry name" value="PYRUVATE DEHYDROGENASE E1 COMPONENT SUBUNIT BETA"/>
    <property type="match status" value="1"/>
</dbReference>
<evidence type="ECO:0000313" key="6">
    <source>
        <dbReference type="Proteomes" id="UP001267003"/>
    </source>
</evidence>
<name>A0AAW8VSS5_LACPE</name>
<protein>
    <submittedName>
        <fullName evidence="5">Alpha-ketoacid dehydrogenase subunit beta</fullName>
        <ecNumber evidence="5">1.2.4.-</ecNumber>
    </submittedName>
</protein>
<feature type="domain" description="Transketolase-like pyrimidine-binding" evidence="4">
    <location>
        <begin position="4"/>
        <end position="179"/>
    </location>
</feature>
<dbReference type="PANTHER" id="PTHR43257">
    <property type="entry name" value="PYRUVATE DEHYDROGENASE E1 COMPONENT BETA SUBUNIT"/>
    <property type="match status" value="1"/>
</dbReference>
<accession>A0AAW8VSS5</accession>
<dbReference type="Gene3D" id="3.40.50.970">
    <property type="match status" value="1"/>
</dbReference>
<proteinExistence type="predicted"/>
<dbReference type="Pfam" id="PF02779">
    <property type="entry name" value="Transket_pyr"/>
    <property type="match status" value="1"/>
</dbReference>
<dbReference type="FunFam" id="3.40.50.920:FF:000001">
    <property type="entry name" value="Pyruvate dehydrogenase E1 beta subunit"/>
    <property type="match status" value="1"/>
</dbReference>
<dbReference type="CDD" id="cd07036">
    <property type="entry name" value="TPP_PYR_E1-PDHc-beta_like"/>
    <property type="match status" value="1"/>
</dbReference>
<dbReference type="Proteomes" id="UP001267003">
    <property type="component" value="Unassembled WGS sequence"/>
</dbReference>
<dbReference type="KEGG" id="lpg:BB562_06785"/>
<dbReference type="SMART" id="SM00861">
    <property type="entry name" value="Transket_pyr"/>
    <property type="match status" value="1"/>
</dbReference>